<dbReference type="SMART" id="SM00028">
    <property type="entry name" value="TPR"/>
    <property type="match status" value="7"/>
</dbReference>
<evidence type="ECO:0000256" key="2">
    <source>
        <dbReference type="ARBA" id="ARBA00022803"/>
    </source>
</evidence>
<evidence type="ECO:0000313" key="6">
    <source>
        <dbReference type="Proteomes" id="UP000198660"/>
    </source>
</evidence>
<dbReference type="Pfam" id="PF07719">
    <property type="entry name" value="TPR_2"/>
    <property type="match status" value="1"/>
</dbReference>
<dbReference type="InterPro" id="IPR011990">
    <property type="entry name" value="TPR-like_helical_dom_sf"/>
</dbReference>
<dbReference type="InterPro" id="IPR013105">
    <property type="entry name" value="TPR_2"/>
</dbReference>
<dbReference type="PANTHER" id="PTHR12558:SF13">
    <property type="entry name" value="CELL DIVISION CYCLE PROTEIN 27 HOMOLOG"/>
    <property type="match status" value="1"/>
</dbReference>
<dbReference type="SUPFAM" id="SSF48452">
    <property type="entry name" value="TPR-like"/>
    <property type="match status" value="2"/>
</dbReference>
<feature type="repeat" description="TPR" evidence="3">
    <location>
        <begin position="678"/>
        <end position="711"/>
    </location>
</feature>
<dbReference type="SUPFAM" id="SSF56112">
    <property type="entry name" value="Protein kinase-like (PK-like)"/>
    <property type="match status" value="1"/>
</dbReference>
<protein>
    <submittedName>
        <fullName evidence="5">Tetratricopeptide repeat-containing protein</fullName>
    </submittedName>
</protein>
<dbReference type="RefSeq" id="WP_091837878.1">
    <property type="nucleotide sequence ID" value="NZ_FPAA01000009.1"/>
</dbReference>
<dbReference type="InterPro" id="IPR019734">
    <property type="entry name" value="TPR_rpt"/>
</dbReference>
<dbReference type="EMBL" id="FPAA01000009">
    <property type="protein sequence ID" value="SFS85748.1"/>
    <property type="molecule type" value="Genomic_DNA"/>
</dbReference>
<feature type="region of interest" description="Disordered" evidence="4">
    <location>
        <begin position="304"/>
        <end position="380"/>
    </location>
</feature>
<name>A0A1I6T9G8_9BACL</name>
<organism evidence="5 6">
    <name type="scientific">Marininema halotolerans</name>
    <dbReference type="NCBI Taxonomy" id="1155944"/>
    <lineage>
        <taxon>Bacteria</taxon>
        <taxon>Bacillati</taxon>
        <taxon>Bacillota</taxon>
        <taxon>Bacilli</taxon>
        <taxon>Bacillales</taxon>
        <taxon>Thermoactinomycetaceae</taxon>
        <taxon>Marininema</taxon>
    </lineage>
</organism>
<dbReference type="Proteomes" id="UP000198660">
    <property type="component" value="Unassembled WGS sequence"/>
</dbReference>
<dbReference type="InterPro" id="IPR011009">
    <property type="entry name" value="Kinase-like_dom_sf"/>
</dbReference>
<dbReference type="PROSITE" id="PS50005">
    <property type="entry name" value="TPR"/>
    <property type="match status" value="3"/>
</dbReference>
<evidence type="ECO:0000256" key="1">
    <source>
        <dbReference type="ARBA" id="ARBA00022737"/>
    </source>
</evidence>
<feature type="repeat" description="TPR" evidence="3">
    <location>
        <begin position="489"/>
        <end position="522"/>
    </location>
</feature>
<dbReference type="PANTHER" id="PTHR12558">
    <property type="entry name" value="CELL DIVISION CYCLE 16,23,27"/>
    <property type="match status" value="1"/>
</dbReference>
<dbReference type="OrthoDB" id="2986993at2"/>
<accession>A0A1I6T9G8</accession>
<sequence>MNMKKKGEWIRQAYRVLQAFPFVQGALYYVEVCPSGQQSGGGVTRFIHALDLRSVNRGAGPDALLKRNRFSFFPIQGLFVEKGILYQVFGKLDGNLMADHLYRSVPLSLAETIHILKVVSGHLVRMYERREFTVIHPQNMILSQDSVRFLYGGPIGMLPKRGGGNQPPTPAGEQQREEPLDAYSFGALAYIMLTGASPVPGSVTPIQSYRRDVPPELEHFVIKSLTADPKSRPRVSDIWGWLDALPLNTDFEKKKSDPIYWLKPDKESLETYLFQFPDSSSQEATDPMDATGWEGWEAGEVDAGPWIKRTTVAPTPSVRVEETSDTSLSKVEPAPLPEQSTKKPLPQPKGEQVWTSKDGTERLKEQPESDRSSKPTPLHPVKAWLSRRPVIAIATVVALLGGGIGAYFLNAGGLSADEAEEAARYYGESVKSFKDHHLDEAITQAQKAVKADPKEEEYLIYLANLYNEKKQHDRSINVLKKGVKTAPKARVYDSLSVYLLMDGEKDEARDAVEKALKLDPDNPRFLYHRGKVYGARENYDAAAQALQKAVKLEPDSARYHGMLSYYLLHTGDIEGAKEHGEKATQLEPRGAFYWMKVGQAYLADRQKVYHDGGDSKKNRGEMAKRTEVAIHAFHQVVSLDPKSGQGYYYLSIAQYFYGSFSASEKSAQNSVRLSPKIAGYQYQYGVVLQKQGKKKEAKNAYEQALKLDAGNARYEKALGEFQKQEKKKKK</sequence>
<feature type="compositionally biased region" description="Basic and acidic residues" evidence="4">
    <location>
        <begin position="358"/>
        <end position="373"/>
    </location>
</feature>
<evidence type="ECO:0000313" key="5">
    <source>
        <dbReference type="EMBL" id="SFS85748.1"/>
    </source>
</evidence>
<dbReference type="Gene3D" id="1.10.510.10">
    <property type="entry name" value="Transferase(Phosphotransferase) domain 1"/>
    <property type="match status" value="1"/>
</dbReference>
<proteinExistence type="predicted"/>
<feature type="repeat" description="TPR" evidence="3">
    <location>
        <begin position="523"/>
        <end position="556"/>
    </location>
</feature>
<dbReference type="Gene3D" id="1.25.40.10">
    <property type="entry name" value="Tetratricopeptide repeat domain"/>
    <property type="match status" value="3"/>
</dbReference>
<dbReference type="Pfam" id="PF14559">
    <property type="entry name" value="TPR_19"/>
    <property type="match status" value="1"/>
</dbReference>
<keyword evidence="2 3" id="KW-0802">TPR repeat</keyword>
<gene>
    <name evidence="5" type="ORF">SAMN05444972_109100</name>
</gene>
<reference evidence="6" key="1">
    <citation type="submission" date="2016-10" db="EMBL/GenBank/DDBJ databases">
        <authorList>
            <person name="Varghese N."/>
            <person name="Submissions S."/>
        </authorList>
    </citation>
    <scope>NUCLEOTIDE SEQUENCE [LARGE SCALE GENOMIC DNA]</scope>
    <source>
        <strain evidence="6">DSM 45789</strain>
    </source>
</reference>
<evidence type="ECO:0000256" key="4">
    <source>
        <dbReference type="SAM" id="MobiDB-lite"/>
    </source>
</evidence>
<keyword evidence="1" id="KW-0677">Repeat</keyword>
<keyword evidence="6" id="KW-1185">Reference proteome</keyword>
<evidence type="ECO:0000256" key="3">
    <source>
        <dbReference type="PROSITE-ProRule" id="PRU00339"/>
    </source>
</evidence>
<dbReference type="AlphaFoldDB" id="A0A1I6T9G8"/>